<evidence type="ECO:0000313" key="2">
    <source>
        <dbReference type="EMBL" id="CAH2051840.1"/>
    </source>
</evidence>
<keyword evidence="3" id="KW-1185">Reference proteome</keyword>
<organism evidence="2 3">
    <name type="scientific">Iphiclides podalirius</name>
    <name type="common">scarce swallowtail</name>
    <dbReference type="NCBI Taxonomy" id="110791"/>
    <lineage>
        <taxon>Eukaryota</taxon>
        <taxon>Metazoa</taxon>
        <taxon>Ecdysozoa</taxon>
        <taxon>Arthropoda</taxon>
        <taxon>Hexapoda</taxon>
        <taxon>Insecta</taxon>
        <taxon>Pterygota</taxon>
        <taxon>Neoptera</taxon>
        <taxon>Endopterygota</taxon>
        <taxon>Lepidoptera</taxon>
        <taxon>Glossata</taxon>
        <taxon>Ditrysia</taxon>
        <taxon>Papilionoidea</taxon>
        <taxon>Papilionidae</taxon>
        <taxon>Papilioninae</taxon>
        <taxon>Iphiclides</taxon>
    </lineage>
</organism>
<feature type="signal peptide" evidence="1">
    <location>
        <begin position="1"/>
        <end position="19"/>
    </location>
</feature>
<proteinExistence type="predicted"/>
<sequence length="407" mass="46225">MALLHFILVLLAQSALTYAEIDIDENKNKTEALLSLPKIEDDVKDSQDAKEDWMDLFLGPDTALYPSSSTASMATVINTDKSPEDQLEEIKEMATSITNAIQSEMANLLTYALSITDKDNEDSSRRKKRSVDSPMDSTKLVWRLLKHIKSNNEYQNIAIEKMMSAQEIADKYGIEFTPDTEILSELAVAANEQAKELTSILKDACDLKNNTRIDLNTDEYQEPEMQTAKSDNLTCPIHSIPIPDKETKPNKSASLTNDNSPYAEFNHVHYADPYANYNFYYNQPFETQIPSPVAKDQYSPSVSPKQSFYDAVSFNPTSEYYGPYCSMEPMSTTYILPIDDLMQPEPELVGEEFEETISSKVFVDHDLEPGSATVNHVMTYTISEKTHFRTPQIENLPQQMQYYFFLM</sequence>
<dbReference type="EMBL" id="OW152832">
    <property type="protein sequence ID" value="CAH2051840.1"/>
    <property type="molecule type" value="Genomic_DNA"/>
</dbReference>
<keyword evidence="1" id="KW-0732">Signal</keyword>
<protein>
    <submittedName>
        <fullName evidence="2">Uncharacterized protein</fullName>
    </submittedName>
</protein>
<dbReference type="Proteomes" id="UP000837857">
    <property type="component" value="Chromosome 20"/>
</dbReference>
<accession>A0ABN8IA13</accession>
<reference evidence="2" key="1">
    <citation type="submission" date="2022-03" db="EMBL/GenBank/DDBJ databases">
        <authorList>
            <person name="Martin H S."/>
        </authorList>
    </citation>
    <scope>NUCLEOTIDE SEQUENCE</scope>
</reference>
<name>A0ABN8IA13_9NEOP</name>
<evidence type="ECO:0000313" key="3">
    <source>
        <dbReference type="Proteomes" id="UP000837857"/>
    </source>
</evidence>
<feature type="chain" id="PRO_5045351274" evidence="1">
    <location>
        <begin position="20"/>
        <end position="407"/>
    </location>
</feature>
<evidence type="ECO:0000256" key="1">
    <source>
        <dbReference type="SAM" id="SignalP"/>
    </source>
</evidence>
<feature type="non-terminal residue" evidence="2">
    <location>
        <position position="407"/>
    </location>
</feature>
<gene>
    <name evidence="2" type="ORF">IPOD504_LOCUS7965</name>
</gene>